<dbReference type="GO" id="GO:0008658">
    <property type="term" value="F:penicillin binding"/>
    <property type="evidence" value="ECO:0007669"/>
    <property type="project" value="UniProtKB-UniRule"/>
</dbReference>
<keyword evidence="9 14" id="KW-0133">Cell shape</keyword>
<comment type="catalytic activity">
    <reaction evidence="14">
        <text>Preferential cleavage: (Ac)2-L-Lys-D-Ala-|-D-Ala. Also transpeptidation of peptidyl-alanyl moieties that are N-acyl substituents of D-alanine.</text>
        <dbReference type="EC" id="3.4.16.4"/>
    </reaction>
</comment>
<dbReference type="PANTHER" id="PTHR30627:SF2">
    <property type="entry name" value="PEPTIDOGLYCAN D,D-TRANSPEPTIDASE MRDA"/>
    <property type="match status" value="1"/>
</dbReference>
<proteinExistence type="inferred from homology"/>
<dbReference type="InterPro" id="IPR005311">
    <property type="entry name" value="PBP_dimer"/>
</dbReference>
<dbReference type="SUPFAM" id="SSF56519">
    <property type="entry name" value="Penicillin binding protein dimerisation domain"/>
    <property type="match status" value="1"/>
</dbReference>
<evidence type="ECO:0000256" key="12">
    <source>
        <dbReference type="ARBA" id="ARBA00023136"/>
    </source>
</evidence>
<keyword evidence="14" id="KW-0862">Zinc</keyword>
<dbReference type="Pfam" id="PF00905">
    <property type="entry name" value="Transpeptidase"/>
    <property type="match status" value="1"/>
</dbReference>
<dbReference type="InterPro" id="IPR036138">
    <property type="entry name" value="PBP_dimer_sf"/>
</dbReference>
<keyword evidence="14" id="KW-0479">Metal-binding</keyword>
<organism evidence="17 18">
    <name type="scientific">Paraglaciecola mesophila</name>
    <dbReference type="NCBI Taxonomy" id="197222"/>
    <lineage>
        <taxon>Bacteria</taxon>
        <taxon>Pseudomonadati</taxon>
        <taxon>Pseudomonadota</taxon>
        <taxon>Gammaproteobacteria</taxon>
        <taxon>Alteromonadales</taxon>
        <taxon>Alteromonadaceae</taxon>
        <taxon>Paraglaciecola</taxon>
    </lineage>
</organism>
<dbReference type="Gene3D" id="3.90.1310.10">
    <property type="entry name" value="Penicillin-binding protein 2a (Domain 2)"/>
    <property type="match status" value="1"/>
</dbReference>
<accession>A0A857JIQ3</accession>
<evidence type="ECO:0000256" key="2">
    <source>
        <dbReference type="ARBA" id="ARBA00004236"/>
    </source>
</evidence>
<feature type="domain" description="Penicillin-binding protein transpeptidase" evidence="15">
    <location>
        <begin position="272"/>
        <end position="611"/>
    </location>
</feature>
<dbReference type="Proteomes" id="UP000464524">
    <property type="component" value="Chromosome"/>
</dbReference>
<keyword evidence="11 14" id="KW-1133">Transmembrane helix</keyword>
<feature type="active site" description="Acyl-ester intermediate" evidence="14">
    <location>
        <position position="331"/>
    </location>
</feature>
<feature type="binding site" evidence="14">
    <location>
        <position position="389"/>
    </location>
    <ligand>
        <name>Zn(2+)</name>
        <dbReference type="ChEBI" id="CHEBI:29105"/>
    </ligand>
</feature>
<dbReference type="GO" id="GO:0008360">
    <property type="term" value="P:regulation of cell shape"/>
    <property type="evidence" value="ECO:0007669"/>
    <property type="project" value="UniProtKB-KW"/>
</dbReference>
<evidence type="ECO:0000256" key="13">
    <source>
        <dbReference type="ARBA" id="ARBA00023316"/>
    </source>
</evidence>
<comment type="similarity">
    <text evidence="14">Belongs to the transpeptidase family. MrdA subfamily.</text>
</comment>
<keyword evidence="13 14" id="KW-0961">Cell wall biogenesis/degradation</keyword>
<dbReference type="InterPro" id="IPR050515">
    <property type="entry name" value="Beta-lactam/transpept"/>
</dbReference>
<keyword evidence="12 14" id="KW-0472">Membrane</keyword>
<feature type="transmembrane region" description="Helical" evidence="14">
    <location>
        <begin position="21"/>
        <end position="43"/>
    </location>
</feature>
<dbReference type="EMBL" id="CP047656">
    <property type="protein sequence ID" value="QHJ10851.1"/>
    <property type="molecule type" value="Genomic_DNA"/>
</dbReference>
<keyword evidence="4 14" id="KW-0997">Cell inner membrane</keyword>
<name>A0A857JIQ3_9ALTE</name>
<dbReference type="PANTHER" id="PTHR30627">
    <property type="entry name" value="PEPTIDOGLYCAN D,D-TRANSPEPTIDASE"/>
    <property type="match status" value="1"/>
</dbReference>
<dbReference type="InterPro" id="IPR012338">
    <property type="entry name" value="Beta-lactam/transpept-like"/>
</dbReference>
<keyword evidence="5 14" id="KW-0121">Carboxypeptidase</keyword>
<protein>
    <recommendedName>
        <fullName evidence="14">Peptidoglycan D,D-transpeptidase MrdA</fullName>
        <ecNumber evidence="14">3.4.16.4</ecNumber>
    </recommendedName>
    <alternativeName>
        <fullName evidence="14">Penicillin-binding protein 2</fullName>
        <shortName evidence="14">PBP-2</shortName>
    </alternativeName>
</protein>
<dbReference type="HAMAP" id="MF_02081">
    <property type="entry name" value="MrdA_transpept"/>
    <property type="match status" value="1"/>
</dbReference>
<keyword evidence="7 14" id="KW-0812">Transmembrane</keyword>
<keyword evidence="6 14" id="KW-0645">Protease</keyword>
<dbReference type="AlphaFoldDB" id="A0A857JIQ3"/>
<dbReference type="RefSeq" id="WP_160178658.1">
    <property type="nucleotide sequence ID" value="NZ_CP047656.1"/>
</dbReference>
<dbReference type="UniPathway" id="UPA00219"/>
<evidence type="ECO:0000256" key="10">
    <source>
        <dbReference type="ARBA" id="ARBA00022984"/>
    </source>
</evidence>
<keyword evidence="10 14" id="KW-0573">Peptidoglycan synthesis</keyword>
<comment type="function">
    <text evidence="14">Catalyzes cross-linking of the peptidoglycan cell wall.</text>
</comment>
<dbReference type="Pfam" id="PF03717">
    <property type="entry name" value="PBP_dimer"/>
    <property type="match status" value="1"/>
</dbReference>
<sequence length="643" mass="72855">MARNRVTIKDHTAEANLFARRTVIAMLVIFMMIAMVLSNLYYLQVTRFEDYQTRSNGNRIKVLPVAPNRGLIYDRNGILLAENRPVFNLEVVPEKIENLEKTLGLLSVLLDIDEDEVTDFYREIKRNRRFKPVSLRKRLTPEEVALFSANQHKFPGVSVEARLTRHYPYGKTLTHVLGYVSKINKKDLQKLSEAGLEANYAATHDIGKLGVEKYHEDILHGQVGYQEVEVNNQGRIIRTLNFSPPVPGQDIVLNIDLKLQQEAERILDGDKGTIVMMDSNDGGVLAMFSSPSYDPNLFVHGISSKNYSALLNSNGRPLINRATQGQYPPASTIKPHLALVGLEEKTVTPETRIFDNGKYRLKNVEHVWRDWKRWGHGWVDLTSAIEQSCDIYFYDLAYRLGIDKISDNMFEFGFGDYTGIDLHEESDANMPSRGWKRARFNQPWYIGDTIPVGIGQSYWTVTPIQLTQSITTLVNHGQRYIPQILRGKYIDKELVLEGSKERRPMDIQNDKNWDTVLDAMYGVVNRKIGTARRAFVDTPYVSAGKTGTAQLVAIAQDAKYDADSLAENLRDNAMYVGFAPYEKPEIAVTVVLENAGGGSSQAAPLARTMMDKYFEQHEFAPKPDVIEREVSQDVARHSASHNH</sequence>
<dbReference type="SUPFAM" id="SSF56601">
    <property type="entry name" value="beta-lactamase/transpeptidase-like"/>
    <property type="match status" value="1"/>
</dbReference>
<dbReference type="Gene3D" id="3.40.710.10">
    <property type="entry name" value="DD-peptidase/beta-lactamase superfamily"/>
    <property type="match status" value="1"/>
</dbReference>
<evidence type="ECO:0000256" key="9">
    <source>
        <dbReference type="ARBA" id="ARBA00022960"/>
    </source>
</evidence>
<evidence type="ECO:0000256" key="3">
    <source>
        <dbReference type="ARBA" id="ARBA00022475"/>
    </source>
</evidence>
<gene>
    <name evidence="14" type="primary">mrdA</name>
    <name evidence="17" type="ORF">FX988_01073</name>
</gene>
<keyword evidence="18" id="KW-1185">Reference proteome</keyword>
<dbReference type="GO" id="GO:0008270">
    <property type="term" value="F:zinc ion binding"/>
    <property type="evidence" value="ECO:0007669"/>
    <property type="project" value="UniProtKB-UniRule"/>
</dbReference>
<evidence type="ECO:0000259" key="16">
    <source>
        <dbReference type="Pfam" id="PF03717"/>
    </source>
</evidence>
<evidence type="ECO:0000256" key="5">
    <source>
        <dbReference type="ARBA" id="ARBA00022645"/>
    </source>
</evidence>
<dbReference type="GO" id="GO:0005886">
    <property type="term" value="C:plasma membrane"/>
    <property type="evidence" value="ECO:0007669"/>
    <property type="project" value="UniProtKB-SubCell"/>
</dbReference>
<dbReference type="GO" id="GO:0009002">
    <property type="term" value="F:serine-type D-Ala-D-Ala carboxypeptidase activity"/>
    <property type="evidence" value="ECO:0007669"/>
    <property type="project" value="UniProtKB-UniRule"/>
</dbReference>
<evidence type="ECO:0000256" key="14">
    <source>
        <dbReference type="HAMAP-Rule" id="MF_02081"/>
    </source>
</evidence>
<feature type="binding site" evidence="14">
    <location>
        <position position="370"/>
    </location>
    <ligand>
        <name>Zn(2+)</name>
        <dbReference type="ChEBI" id="CHEBI:29105"/>
    </ligand>
</feature>
<comment type="cofactor">
    <cofactor evidence="14">
        <name>Zn(2+)</name>
        <dbReference type="ChEBI" id="CHEBI:29105"/>
    </cofactor>
    <text evidence="14">Binds one Zn(2+) ion per subunit.</text>
</comment>
<comment type="subcellular location">
    <subcellularLocation>
        <location evidence="14">Cell inner membrane</location>
        <topology evidence="14">Single-pass membrane protein</topology>
    </subcellularLocation>
    <subcellularLocation>
        <location evidence="2">Cell membrane</location>
    </subcellularLocation>
    <subcellularLocation>
        <location evidence="1">Membrane</location>
        <topology evidence="1">Single-pass membrane protein</topology>
    </subcellularLocation>
</comment>
<keyword evidence="8 14" id="KW-0378">Hydrolase</keyword>
<evidence type="ECO:0000313" key="18">
    <source>
        <dbReference type="Proteomes" id="UP000464524"/>
    </source>
</evidence>
<evidence type="ECO:0000256" key="4">
    <source>
        <dbReference type="ARBA" id="ARBA00022519"/>
    </source>
</evidence>
<feature type="domain" description="Penicillin-binding protein dimerisation" evidence="16">
    <location>
        <begin position="65"/>
        <end position="240"/>
    </location>
</feature>
<evidence type="ECO:0000256" key="7">
    <source>
        <dbReference type="ARBA" id="ARBA00022692"/>
    </source>
</evidence>
<evidence type="ECO:0000256" key="1">
    <source>
        <dbReference type="ARBA" id="ARBA00004167"/>
    </source>
</evidence>
<dbReference type="FunFam" id="3.90.1310.10:FF:000001">
    <property type="entry name" value="Peptidoglycan D,D-transpeptidase MrdA"/>
    <property type="match status" value="1"/>
</dbReference>
<evidence type="ECO:0000313" key="17">
    <source>
        <dbReference type="EMBL" id="QHJ10851.1"/>
    </source>
</evidence>
<dbReference type="GO" id="GO:0071555">
    <property type="term" value="P:cell wall organization"/>
    <property type="evidence" value="ECO:0007669"/>
    <property type="project" value="UniProtKB-KW"/>
</dbReference>
<reference evidence="17 18" key="1">
    <citation type="submission" date="2019-12" db="EMBL/GenBank/DDBJ databases">
        <title>Genome sequencing and assembly of endphytes of Porphyra tenera.</title>
        <authorList>
            <person name="Park J.M."/>
            <person name="Shin R."/>
            <person name="Jo S.H."/>
        </authorList>
    </citation>
    <scope>NUCLEOTIDE SEQUENCE [LARGE SCALE GENOMIC DNA]</scope>
    <source>
        <strain evidence="17 18">GPM4</strain>
    </source>
</reference>
<dbReference type="NCBIfam" id="TIGR03423">
    <property type="entry name" value="pbp2_mrdA"/>
    <property type="match status" value="1"/>
</dbReference>
<dbReference type="GO" id="GO:0009252">
    <property type="term" value="P:peptidoglycan biosynthetic process"/>
    <property type="evidence" value="ECO:0007669"/>
    <property type="project" value="UniProtKB-UniRule"/>
</dbReference>
<dbReference type="InterPro" id="IPR001460">
    <property type="entry name" value="PCN-bd_Tpept"/>
</dbReference>
<dbReference type="EC" id="3.4.16.4" evidence="14"/>
<dbReference type="GO" id="GO:0071972">
    <property type="term" value="F:peptidoglycan L,D-transpeptidase activity"/>
    <property type="evidence" value="ECO:0007669"/>
    <property type="project" value="TreeGrafter"/>
</dbReference>
<feature type="binding site" evidence="14">
    <location>
        <position position="376"/>
    </location>
    <ligand>
        <name>Zn(2+)</name>
        <dbReference type="ChEBI" id="CHEBI:29105"/>
    </ligand>
</feature>
<dbReference type="InterPro" id="IPR017790">
    <property type="entry name" value="Penicillin-binding_protein_2"/>
</dbReference>
<evidence type="ECO:0000256" key="8">
    <source>
        <dbReference type="ARBA" id="ARBA00022801"/>
    </source>
</evidence>
<dbReference type="GO" id="GO:0006508">
    <property type="term" value="P:proteolysis"/>
    <property type="evidence" value="ECO:0007669"/>
    <property type="project" value="UniProtKB-KW"/>
</dbReference>
<comment type="pathway">
    <text evidence="14">Cell wall biogenesis; peptidoglycan biosynthesis.</text>
</comment>
<evidence type="ECO:0000256" key="6">
    <source>
        <dbReference type="ARBA" id="ARBA00022670"/>
    </source>
</evidence>
<feature type="binding site" evidence="14">
    <location>
        <position position="355"/>
    </location>
    <ligand>
        <name>Zn(2+)</name>
        <dbReference type="ChEBI" id="CHEBI:29105"/>
    </ligand>
</feature>
<evidence type="ECO:0000259" key="15">
    <source>
        <dbReference type="Pfam" id="PF00905"/>
    </source>
</evidence>
<dbReference type="OrthoDB" id="9766847at2"/>
<dbReference type="Gene3D" id="3.30.1390.30">
    <property type="entry name" value="Penicillin-binding protein 2a, domain 3"/>
    <property type="match status" value="1"/>
</dbReference>
<evidence type="ECO:0000256" key="11">
    <source>
        <dbReference type="ARBA" id="ARBA00022989"/>
    </source>
</evidence>
<dbReference type="KEGG" id="pmes:FX988_01073"/>
<keyword evidence="3 14" id="KW-1003">Cell membrane</keyword>